<name>A0AA41R209_9BACT</name>
<dbReference type="InterPro" id="IPR003400">
    <property type="entry name" value="ExbD"/>
</dbReference>
<keyword evidence="7" id="KW-0653">Protein transport</keyword>
<keyword evidence="7" id="KW-0813">Transport</keyword>
<gene>
    <name evidence="9" type="ORF">MRX98_04275</name>
</gene>
<dbReference type="Pfam" id="PF02472">
    <property type="entry name" value="ExbD"/>
    <property type="match status" value="1"/>
</dbReference>
<keyword evidence="5 8" id="KW-1133">Transmembrane helix</keyword>
<protein>
    <submittedName>
        <fullName evidence="9">Biopolymer transporter ExbD</fullName>
    </submittedName>
</protein>
<evidence type="ECO:0000256" key="7">
    <source>
        <dbReference type="RuleBase" id="RU003879"/>
    </source>
</evidence>
<evidence type="ECO:0000256" key="4">
    <source>
        <dbReference type="ARBA" id="ARBA00022692"/>
    </source>
</evidence>
<organism evidence="9 10">
    <name type="scientific">Desulfatitalea alkaliphila</name>
    <dbReference type="NCBI Taxonomy" id="2929485"/>
    <lineage>
        <taxon>Bacteria</taxon>
        <taxon>Pseudomonadati</taxon>
        <taxon>Thermodesulfobacteriota</taxon>
        <taxon>Desulfobacteria</taxon>
        <taxon>Desulfobacterales</taxon>
        <taxon>Desulfosarcinaceae</taxon>
        <taxon>Desulfatitalea</taxon>
    </lineage>
</organism>
<reference evidence="9" key="1">
    <citation type="submission" date="2022-04" db="EMBL/GenBank/DDBJ databases">
        <title>Desulfatitalea alkaliphila sp. nov., a novel anaerobic sulfate-reducing bacterium isolated from terrestrial mud volcano, Taman Peninsula, Russia.</title>
        <authorList>
            <person name="Khomyakova M.A."/>
            <person name="Merkel A.Y."/>
            <person name="Slobodkin A.I."/>
        </authorList>
    </citation>
    <scope>NUCLEOTIDE SEQUENCE</scope>
    <source>
        <strain evidence="9">M08but</strain>
    </source>
</reference>
<comment type="caution">
    <text evidence="9">The sequence shown here is derived from an EMBL/GenBank/DDBJ whole genome shotgun (WGS) entry which is preliminary data.</text>
</comment>
<dbReference type="Proteomes" id="UP001165427">
    <property type="component" value="Unassembled WGS sequence"/>
</dbReference>
<keyword evidence="3" id="KW-1003">Cell membrane</keyword>
<keyword evidence="6 8" id="KW-0472">Membrane</keyword>
<dbReference type="EMBL" id="JALJRB010000003">
    <property type="protein sequence ID" value="MCJ8499780.1"/>
    <property type="molecule type" value="Genomic_DNA"/>
</dbReference>
<evidence type="ECO:0000313" key="10">
    <source>
        <dbReference type="Proteomes" id="UP001165427"/>
    </source>
</evidence>
<evidence type="ECO:0000256" key="3">
    <source>
        <dbReference type="ARBA" id="ARBA00022475"/>
    </source>
</evidence>
<dbReference type="Gene3D" id="3.30.420.270">
    <property type="match status" value="1"/>
</dbReference>
<dbReference type="GO" id="GO:0022857">
    <property type="term" value="F:transmembrane transporter activity"/>
    <property type="evidence" value="ECO:0007669"/>
    <property type="project" value="InterPro"/>
</dbReference>
<keyword evidence="4 7" id="KW-0812">Transmembrane</keyword>
<dbReference type="GO" id="GO:0015031">
    <property type="term" value="P:protein transport"/>
    <property type="evidence" value="ECO:0007669"/>
    <property type="project" value="UniProtKB-KW"/>
</dbReference>
<evidence type="ECO:0000256" key="5">
    <source>
        <dbReference type="ARBA" id="ARBA00022989"/>
    </source>
</evidence>
<evidence type="ECO:0000256" key="1">
    <source>
        <dbReference type="ARBA" id="ARBA00004162"/>
    </source>
</evidence>
<accession>A0AA41R209</accession>
<evidence type="ECO:0000256" key="6">
    <source>
        <dbReference type="ARBA" id="ARBA00023136"/>
    </source>
</evidence>
<keyword evidence="10" id="KW-1185">Reference proteome</keyword>
<dbReference type="GO" id="GO:0005886">
    <property type="term" value="C:plasma membrane"/>
    <property type="evidence" value="ECO:0007669"/>
    <property type="project" value="UniProtKB-SubCell"/>
</dbReference>
<proteinExistence type="inferred from homology"/>
<sequence>MRYRRRQREEETARIDMTSMMDVVFIMLIFFIVTTSFVKEAGIEVNRPAATTAQRQERGNIMIAVSDGGAIWIDGRQVDLRAVRANVERLRAENPEGAVVIQADAASRTGILVQVMDQVRLAGVLNVAIAADSLR</sequence>
<dbReference type="PANTHER" id="PTHR30558">
    <property type="entry name" value="EXBD MEMBRANE COMPONENT OF PMF-DRIVEN MACROMOLECULE IMPORT SYSTEM"/>
    <property type="match status" value="1"/>
</dbReference>
<dbReference type="PANTHER" id="PTHR30558:SF13">
    <property type="entry name" value="BIOPOLYMER TRANSPORT PROTEIN EXBD2"/>
    <property type="match status" value="1"/>
</dbReference>
<dbReference type="RefSeq" id="WP_246903279.1">
    <property type="nucleotide sequence ID" value="NZ_JALJRB010000003.1"/>
</dbReference>
<dbReference type="AlphaFoldDB" id="A0AA41R209"/>
<comment type="similarity">
    <text evidence="2 7">Belongs to the ExbD/TolR family.</text>
</comment>
<evidence type="ECO:0000313" key="9">
    <source>
        <dbReference type="EMBL" id="MCJ8499780.1"/>
    </source>
</evidence>
<feature type="transmembrane region" description="Helical" evidence="8">
    <location>
        <begin position="20"/>
        <end position="38"/>
    </location>
</feature>
<evidence type="ECO:0000256" key="2">
    <source>
        <dbReference type="ARBA" id="ARBA00005811"/>
    </source>
</evidence>
<comment type="subcellular location">
    <subcellularLocation>
        <location evidence="1">Cell membrane</location>
        <topology evidence="1">Single-pass membrane protein</topology>
    </subcellularLocation>
    <subcellularLocation>
        <location evidence="7">Cell membrane</location>
        <topology evidence="7">Single-pass type II membrane protein</topology>
    </subcellularLocation>
</comment>
<evidence type="ECO:0000256" key="8">
    <source>
        <dbReference type="SAM" id="Phobius"/>
    </source>
</evidence>